<evidence type="ECO:0000256" key="3">
    <source>
        <dbReference type="ARBA" id="ARBA00022475"/>
    </source>
</evidence>
<keyword evidence="4 9" id="KW-0812">Transmembrane</keyword>
<dbReference type="InterPro" id="IPR003439">
    <property type="entry name" value="ABC_transporter-like_ATP-bd"/>
</dbReference>
<gene>
    <name evidence="12" type="ORF">EV213_101399</name>
</gene>
<dbReference type="InterPro" id="IPR036640">
    <property type="entry name" value="ABC1_TM_sf"/>
</dbReference>
<dbReference type="EMBL" id="SNYJ01000001">
    <property type="protein sequence ID" value="TDQ42967.1"/>
    <property type="molecule type" value="Genomic_DNA"/>
</dbReference>
<dbReference type="OrthoDB" id="9770415at2"/>
<evidence type="ECO:0000256" key="6">
    <source>
        <dbReference type="ARBA" id="ARBA00022840"/>
    </source>
</evidence>
<dbReference type="Gene3D" id="3.40.50.300">
    <property type="entry name" value="P-loop containing nucleotide triphosphate hydrolases"/>
    <property type="match status" value="1"/>
</dbReference>
<keyword evidence="7 9" id="KW-1133">Transmembrane helix</keyword>
<dbReference type="RefSeq" id="WP_133578785.1">
    <property type="nucleotide sequence ID" value="NZ_SNYJ01000001.1"/>
</dbReference>
<evidence type="ECO:0000259" key="10">
    <source>
        <dbReference type="PROSITE" id="PS50893"/>
    </source>
</evidence>
<feature type="transmembrane region" description="Helical" evidence="9">
    <location>
        <begin position="21"/>
        <end position="41"/>
    </location>
</feature>
<evidence type="ECO:0000256" key="1">
    <source>
        <dbReference type="ARBA" id="ARBA00004651"/>
    </source>
</evidence>
<dbReference type="PROSITE" id="PS50893">
    <property type="entry name" value="ABC_TRANSPORTER_2"/>
    <property type="match status" value="1"/>
</dbReference>
<evidence type="ECO:0000256" key="8">
    <source>
        <dbReference type="ARBA" id="ARBA00023136"/>
    </source>
</evidence>
<feature type="domain" description="ABC transmembrane type-1" evidence="11">
    <location>
        <begin position="26"/>
        <end position="307"/>
    </location>
</feature>
<name>A0A4V3D682_9BACI</name>
<comment type="subcellular location">
    <subcellularLocation>
        <location evidence="1">Cell membrane</location>
        <topology evidence="1">Multi-pass membrane protein</topology>
    </subcellularLocation>
</comment>
<dbReference type="GO" id="GO:0016887">
    <property type="term" value="F:ATP hydrolysis activity"/>
    <property type="evidence" value="ECO:0007669"/>
    <property type="project" value="InterPro"/>
</dbReference>
<evidence type="ECO:0000256" key="2">
    <source>
        <dbReference type="ARBA" id="ARBA00022448"/>
    </source>
</evidence>
<sequence length="588" mass="65874">MKGNLSAFTLTRYMMNYSKPYLFIFILAILFISIDIIFSVGNTWIQQFFINLIDEGSLEKLMTFVQISLAIGLGCLAMMIIQFLLRNYTISYISRDFTLKFFEECNKIPLLEANKYSSGDLVNRINKDAPAASHIIDFLVFNILFHILMSVVVFIYLARIDFFLALLALIGGPSSFLIGKLFDMKIRSVTVDAQKKDADVRNILQEMMQGLKVVKSLCIEKTMHRKYKVERNKQNKLFMKRALLTSFREQSIELSFNAIAYTCTFFVAVAAIRNEITPGQVLAFLFLTMRLMGPFLGIAQMWSSLQMALGAGDRVYKIGNLFKNKDESDISVESDQSVSDRTNAAIKIVDGTFSYQKDKELFNHFNLTVGTGKSVAIVGPSGSGKSTLAKLCGGLYELDSGNIEIFGHSLNDNKEKVRSKIAYVPQTPYLFSGTIKENIELGSIEDMTMNDVIEASSLANSNDFIDTLDQQYDTSIRERGSSLSGGQRQRIALARAFVRKAPLIILDEVTSSLDNESENLVSKSILQLLDRGTTVLFITHNLSLAQKADRIIVMDKGQIVEDGDHESLLSFNGLYAQLRESGYSEQTG</sequence>
<dbReference type="GO" id="GO:0005886">
    <property type="term" value="C:plasma membrane"/>
    <property type="evidence" value="ECO:0007669"/>
    <property type="project" value="UniProtKB-SubCell"/>
</dbReference>
<keyword evidence="6 12" id="KW-0067">ATP-binding</keyword>
<feature type="transmembrane region" description="Helical" evidence="9">
    <location>
        <begin position="279"/>
        <end position="299"/>
    </location>
</feature>
<dbReference type="PROSITE" id="PS00211">
    <property type="entry name" value="ABC_TRANSPORTER_1"/>
    <property type="match status" value="1"/>
</dbReference>
<accession>A0A4V3D682</accession>
<protein>
    <submittedName>
        <fullName evidence="12">ATP-binding cassette subfamily B protein/subfamily B ATP-binding cassette protein MsbA</fullName>
    </submittedName>
</protein>
<feature type="transmembrane region" description="Helical" evidence="9">
    <location>
        <begin position="162"/>
        <end position="182"/>
    </location>
</feature>
<evidence type="ECO:0000256" key="5">
    <source>
        <dbReference type="ARBA" id="ARBA00022741"/>
    </source>
</evidence>
<dbReference type="InterPro" id="IPR017871">
    <property type="entry name" value="ABC_transporter-like_CS"/>
</dbReference>
<evidence type="ECO:0000256" key="9">
    <source>
        <dbReference type="SAM" id="Phobius"/>
    </source>
</evidence>
<dbReference type="SUPFAM" id="SSF52540">
    <property type="entry name" value="P-loop containing nucleoside triphosphate hydrolases"/>
    <property type="match status" value="1"/>
</dbReference>
<keyword evidence="3" id="KW-1003">Cell membrane</keyword>
<dbReference type="InterPro" id="IPR003593">
    <property type="entry name" value="AAA+_ATPase"/>
</dbReference>
<dbReference type="SUPFAM" id="SSF90123">
    <property type="entry name" value="ABC transporter transmembrane region"/>
    <property type="match status" value="1"/>
</dbReference>
<feature type="domain" description="ABC transporter" evidence="10">
    <location>
        <begin position="346"/>
        <end position="581"/>
    </location>
</feature>
<dbReference type="CDD" id="cd07346">
    <property type="entry name" value="ABC_6TM_exporters"/>
    <property type="match status" value="1"/>
</dbReference>
<dbReference type="GO" id="GO:0015421">
    <property type="term" value="F:ABC-type oligopeptide transporter activity"/>
    <property type="evidence" value="ECO:0007669"/>
    <property type="project" value="TreeGrafter"/>
</dbReference>
<keyword evidence="5" id="KW-0547">Nucleotide-binding</keyword>
<dbReference type="PROSITE" id="PS50929">
    <property type="entry name" value="ABC_TM1F"/>
    <property type="match status" value="1"/>
</dbReference>
<dbReference type="PANTHER" id="PTHR43394:SF1">
    <property type="entry name" value="ATP-BINDING CASSETTE SUB-FAMILY B MEMBER 10, MITOCHONDRIAL"/>
    <property type="match status" value="1"/>
</dbReference>
<keyword evidence="8 9" id="KW-0472">Membrane</keyword>
<dbReference type="Pfam" id="PF00005">
    <property type="entry name" value="ABC_tran"/>
    <property type="match status" value="1"/>
</dbReference>
<dbReference type="Proteomes" id="UP000295632">
    <property type="component" value="Unassembled WGS sequence"/>
</dbReference>
<dbReference type="SMART" id="SM00382">
    <property type="entry name" value="AAA"/>
    <property type="match status" value="1"/>
</dbReference>
<dbReference type="InterPro" id="IPR011527">
    <property type="entry name" value="ABC1_TM_dom"/>
</dbReference>
<dbReference type="Gene3D" id="1.20.1560.10">
    <property type="entry name" value="ABC transporter type 1, transmembrane domain"/>
    <property type="match status" value="1"/>
</dbReference>
<organism evidence="12 13">
    <name type="scientific">Aureibacillus halotolerans</name>
    <dbReference type="NCBI Taxonomy" id="1508390"/>
    <lineage>
        <taxon>Bacteria</taxon>
        <taxon>Bacillati</taxon>
        <taxon>Bacillota</taxon>
        <taxon>Bacilli</taxon>
        <taxon>Bacillales</taxon>
        <taxon>Bacillaceae</taxon>
        <taxon>Aureibacillus</taxon>
    </lineage>
</organism>
<dbReference type="InterPro" id="IPR027417">
    <property type="entry name" value="P-loop_NTPase"/>
</dbReference>
<dbReference type="FunFam" id="3.40.50.300:FF:000221">
    <property type="entry name" value="Multidrug ABC transporter ATP-binding protein"/>
    <property type="match status" value="1"/>
</dbReference>
<evidence type="ECO:0000256" key="4">
    <source>
        <dbReference type="ARBA" id="ARBA00022692"/>
    </source>
</evidence>
<proteinExistence type="predicted"/>
<keyword evidence="13" id="KW-1185">Reference proteome</keyword>
<reference evidence="12 13" key="1">
    <citation type="submission" date="2019-03" db="EMBL/GenBank/DDBJ databases">
        <title>Genomic Encyclopedia of Type Strains, Phase IV (KMG-IV): sequencing the most valuable type-strain genomes for metagenomic binning, comparative biology and taxonomic classification.</title>
        <authorList>
            <person name="Goeker M."/>
        </authorList>
    </citation>
    <scope>NUCLEOTIDE SEQUENCE [LARGE SCALE GENOMIC DNA]</scope>
    <source>
        <strain evidence="12 13">DSM 28697</strain>
    </source>
</reference>
<dbReference type="AlphaFoldDB" id="A0A4V3D682"/>
<evidence type="ECO:0000259" key="11">
    <source>
        <dbReference type="PROSITE" id="PS50929"/>
    </source>
</evidence>
<dbReference type="GO" id="GO:0005524">
    <property type="term" value="F:ATP binding"/>
    <property type="evidence" value="ECO:0007669"/>
    <property type="project" value="UniProtKB-KW"/>
</dbReference>
<evidence type="ECO:0000313" key="13">
    <source>
        <dbReference type="Proteomes" id="UP000295632"/>
    </source>
</evidence>
<comment type="caution">
    <text evidence="12">The sequence shown here is derived from an EMBL/GenBank/DDBJ whole genome shotgun (WGS) entry which is preliminary data.</text>
</comment>
<feature type="transmembrane region" description="Helical" evidence="9">
    <location>
        <begin position="135"/>
        <end position="156"/>
    </location>
</feature>
<dbReference type="PANTHER" id="PTHR43394">
    <property type="entry name" value="ATP-DEPENDENT PERMEASE MDL1, MITOCHONDRIAL"/>
    <property type="match status" value="1"/>
</dbReference>
<evidence type="ECO:0000313" key="12">
    <source>
        <dbReference type="EMBL" id="TDQ42967.1"/>
    </source>
</evidence>
<dbReference type="InterPro" id="IPR039421">
    <property type="entry name" value="Type_1_exporter"/>
</dbReference>
<dbReference type="Pfam" id="PF00664">
    <property type="entry name" value="ABC_membrane"/>
    <property type="match status" value="1"/>
</dbReference>
<evidence type="ECO:0000256" key="7">
    <source>
        <dbReference type="ARBA" id="ARBA00022989"/>
    </source>
</evidence>
<keyword evidence="2" id="KW-0813">Transport</keyword>
<feature type="transmembrane region" description="Helical" evidence="9">
    <location>
        <begin position="61"/>
        <end position="85"/>
    </location>
</feature>